<dbReference type="Proteomes" id="UP000607281">
    <property type="component" value="Unassembled WGS sequence"/>
</dbReference>
<protein>
    <submittedName>
        <fullName evidence="2">Uncharacterized protein</fullName>
    </submittedName>
</protein>
<comment type="caution">
    <text evidence="2">The sequence shown here is derived from an EMBL/GenBank/DDBJ whole genome shotgun (WGS) entry which is preliminary data.</text>
</comment>
<organism evidence="2 3">
    <name type="scientific">Anabaena subtropica FACHB-260</name>
    <dbReference type="NCBI Taxonomy" id="2692884"/>
    <lineage>
        <taxon>Bacteria</taxon>
        <taxon>Bacillati</taxon>
        <taxon>Cyanobacteriota</taxon>
        <taxon>Cyanophyceae</taxon>
        <taxon>Nostocales</taxon>
        <taxon>Nostocaceae</taxon>
        <taxon>Anabaena</taxon>
    </lineage>
</organism>
<feature type="region of interest" description="Disordered" evidence="1">
    <location>
        <begin position="1"/>
        <end position="25"/>
    </location>
</feature>
<gene>
    <name evidence="2" type="ORF">H6G18_01465</name>
</gene>
<name>A0ABR8CHZ6_9NOST</name>
<sequence>MSTRLSSLPDPQHISDTQTIPISKPYWKDSEKPPYQADQQVKFLHLAAEVESLWQQVQSIEQQRLDAANIQYREPQLQLITD</sequence>
<dbReference type="RefSeq" id="WP_190405472.1">
    <property type="nucleotide sequence ID" value="NZ_JACJRF010000002.1"/>
</dbReference>
<evidence type="ECO:0000313" key="3">
    <source>
        <dbReference type="Proteomes" id="UP000607281"/>
    </source>
</evidence>
<accession>A0ABR8CHZ6</accession>
<evidence type="ECO:0000313" key="2">
    <source>
        <dbReference type="EMBL" id="MBD2342816.1"/>
    </source>
</evidence>
<proteinExistence type="predicted"/>
<evidence type="ECO:0000256" key="1">
    <source>
        <dbReference type="SAM" id="MobiDB-lite"/>
    </source>
</evidence>
<reference evidence="2 3" key="1">
    <citation type="journal article" date="2020" name="ISME J.">
        <title>Comparative genomics reveals insights into cyanobacterial evolution and habitat adaptation.</title>
        <authorList>
            <person name="Chen M.Y."/>
            <person name="Teng W.K."/>
            <person name="Zhao L."/>
            <person name="Hu C.X."/>
            <person name="Zhou Y.K."/>
            <person name="Han B.P."/>
            <person name="Song L.R."/>
            <person name="Shu W.S."/>
        </authorList>
    </citation>
    <scope>NUCLEOTIDE SEQUENCE [LARGE SCALE GENOMIC DNA]</scope>
    <source>
        <strain evidence="2 3">FACHB-260</strain>
    </source>
</reference>
<dbReference type="EMBL" id="JACJRF010000002">
    <property type="protein sequence ID" value="MBD2342816.1"/>
    <property type="molecule type" value="Genomic_DNA"/>
</dbReference>
<keyword evidence="3" id="KW-1185">Reference proteome</keyword>